<comment type="caution">
    <text evidence="11">The sequence shown here is derived from an EMBL/GenBank/DDBJ whole genome shotgun (WGS) entry which is preliminary data.</text>
</comment>
<evidence type="ECO:0000313" key="11">
    <source>
        <dbReference type="EMBL" id="KAB7495630.1"/>
    </source>
</evidence>
<keyword evidence="7" id="KW-0175">Coiled coil</keyword>
<keyword evidence="6 9" id="KW-1133">Transmembrane helix</keyword>
<keyword evidence="4 9" id="KW-0812">Transmembrane</keyword>
<name>A0A5N5SSL2_9CRUS</name>
<comment type="similarity">
    <text evidence="2">Belongs to the VTI1 family.</text>
</comment>
<keyword evidence="12" id="KW-1185">Reference proteome</keyword>
<evidence type="ECO:0000256" key="5">
    <source>
        <dbReference type="ARBA" id="ARBA00022927"/>
    </source>
</evidence>
<dbReference type="Pfam" id="PF12352">
    <property type="entry name" value="V-SNARE_C"/>
    <property type="match status" value="1"/>
</dbReference>
<dbReference type="GO" id="GO:0031902">
    <property type="term" value="C:late endosome membrane"/>
    <property type="evidence" value="ECO:0007669"/>
    <property type="project" value="TreeGrafter"/>
</dbReference>
<evidence type="ECO:0000256" key="3">
    <source>
        <dbReference type="ARBA" id="ARBA00022448"/>
    </source>
</evidence>
<evidence type="ECO:0000256" key="6">
    <source>
        <dbReference type="ARBA" id="ARBA00022989"/>
    </source>
</evidence>
<keyword evidence="5" id="KW-0653">Protein transport</keyword>
<dbReference type="PANTHER" id="PTHR21230:SF89">
    <property type="entry name" value="VESICLE TRANSPORT THROUGH INTERACTION WITH T-SNARES HOMOLOG 1B"/>
    <property type="match status" value="1"/>
</dbReference>
<dbReference type="GO" id="GO:0000149">
    <property type="term" value="F:SNARE binding"/>
    <property type="evidence" value="ECO:0007669"/>
    <property type="project" value="TreeGrafter"/>
</dbReference>
<comment type="subcellular location">
    <subcellularLocation>
        <location evidence="1">Membrane</location>
        <topology evidence="1">Single-pass type IV membrane protein</topology>
    </subcellularLocation>
</comment>
<sequence length="165" mass="19082">MEVQAKQAPVKYQAKMNSKISNYNGEIQRYRTRVNQLRYPDFNDSENINPVSHNSSSDLETNIRKQILIGTTTLDRTSESLARSHTIAIETEQIGTEVLGELGTQRETLERARDRLVETHEEISRSKKIIRAIGRNLFYNKILLIVIIILEMLILGGLIYWKFFT</sequence>
<dbReference type="GO" id="GO:0005829">
    <property type="term" value="C:cytosol"/>
    <property type="evidence" value="ECO:0007669"/>
    <property type="project" value="GOC"/>
</dbReference>
<dbReference type="GO" id="GO:0042147">
    <property type="term" value="P:retrograde transport, endosome to Golgi"/>
    <property type="evidence" value="ECO:0007669"/>
    <property type="project" value="TreeGrafter"/>
</dbReference>
<evidence type="ECO:0000256" key="7">
    <source>
        <dbReference type="ARBA" id="ARBA00023054"/>
    </source>
</evidence>
<feature type="domain" description="T-SNARE coiled-coil homology" evidence="10">
    <location>
        <begin position="66"/>
        <end position="133"/>
    </location>
</feature>
<evidence type="ECO:0000256" key="1">
    <source>
        <dbReference type="ARBA" id="ARBA00004211"/>
    </source>
</evidence>
<gene>
    <name evidence="11" type="primary">Vti1b</name>
    <name evidence="11" type="ORF">Anas_10534</name>
</gene>
<evidence type="ECO:0000259" key="10">
    <source>
        <dbReference type="SMART" id="SM00397"/>
    </source>
</evidence>
<dbReference type="GO" id="GO:0005484">
    <property type="term" value="F:SNAP receptor activity"/>
    <property type="evidence" value="ECO:0007669"/>
    <property type="project" value="TreeGrafter"/>
</dbReference>
<dbReference type="SUPFAM" id="SSF58038">
    <property type="entry name" value="SNARE fusion complex"/>
    <property type="match status" value="1"/>
</dbReference>
<keyword evidence="3" id="KW-0813">Transport</keyword>
<keyword evidence="8 9" id="KW-0472">Membrane</keyword>
<dbReference type="InterPro" id="IPR000727">
    <property type="entry name" value="T_SNARE_dom"/>
</dbReference>
<evidence type="ECO:0000256" key="8">
    <source>
        <dbReference type="ARBA" id="ARBA00023136"/>
    </source>
</evidence>
<dbReference type="GO" id="GO:0012507">
    <property type="term" value="C:ER to Golgi transport vesicle membrane"/>
    <property type="evidence" value="ECO:0007669"/>
    <property type="project" value="TreeGrafter"/>
</dbReference>
<dbReference type="OrthoDB" id="430637at2759"/>
<feature type="transmembrane region" description="Helical" evidence="9">
    <location>
        <begin position="137"/>
        <end position="161"/>
    </location>
</feature>
<dbReference type="AlphaFoldDB" id="A0A5N5SSL2"/>
<dbReference type="Gene3D" id="1.20.5.110">
    <property type="match status" value="1"/>
</dbReference>
<dbReference type="SMART" id="SM00397">
    <property type="entry name" value="t_SNARE"/>
    <property type="match status" value="1"/>
</dbReference>
<dbReference type="GO" id="GO:0015031">
    <property type="term" value="P:protein transport"/>
    <property type="evidence" value="ECO:0007669"/>
    <property type="project" value="UniProtKB-KW"/>
</dbReference>
<dbReference type="Proteomes" id="UP000326759">
    <property type="component" value="Unassembled WGS sequence"/>
</dbReference>
<dbReference type="PANTHER" id="PTHR21230">
    <property type="entry name" value="VESICLE TRANSPORT V-SNARE PROTEIN VTI1-RELATED"/>
    <property type="match status" value="1"/>
</dbReference>
<dbReference type="GO" id="GO:0005789">
    <property type="term" value="C:endoplasmic reticulum membrane"/>
    <property type="evidence" value="ECO:0007669"/>
    <property type="project" value="TreeGrafter"/>
</dbReference>
<evidence type="ECO:0000256" key="9">
    <source>
        <dbReference type="SAM" id="Phobius"/>
    </source>
</evidence>
<dbReference type="FunFam" id="1.20.5.110:FF:000002">
    <property type="entry name" value="Vesicle transport through interaction with t-SNAREsB"/>
    <property type="match status" value="1"/>
</dbReference>
<dbReference type="GO" id="GO:0005794">
    <property type="term" value="C:Golgi apparatus"/>
    <property type="evidence" value="ECO:0007669"/>
    <property type="project" value="TreeGrafter"/>
</dbReference>
<dbReference type="GO" id="GO:1903076">
    <property type="term" value="P:regulation of protein localization to plasma membrane"/>
    <property type="evidence" value="ECO:0007669"/>
    <property type="project" value="TreeGrafter"/>
</dbReference>
<dbReference type="GO" id="GO:0031201">
    <property type="term" value="C:SNARE complex"/>
    <property type="evidence" value="ECO:0007669"/>
    <property type="project" value="TreeGrafter"/>
</dbReference>
<dbReference type="EMBL" id="SEYY01022333">
    <property type="protein sequence ID" value="KAB7495630.1"/>
    <property type="molecule type" value="Genomic_DNA"/>
</dbReference>
<accession>A0A5N5SSL2</accession>
<dbReference type="GO" id="GO:0016236">
    <property type="term" value="P:macroautophagy"/>
    <property type="evidence" value="ECO:0007669"/>
    <property type="project" value="TreeGrafter"/>
</dbReference>
<evidence type="ECO:0000256" key="4">
    <source>
        <dbReference type="ARBA" id="ARBA00022692"/>
    </source>
</evidence>
<dbReference type="GO" id="GO:0006896">
    <property type="term" value="P:Golgi to vacuole transport"/>
    <property type="evidence" value="ECO:0007669"/>
    <property type="project" value="TreeGrafter"/>
</dbReference>
<organism evidence="11 12">
    <name type="scientific">Armadillidium nasatum</name>
    <dbReference type="NCBI Taxonomy" id="96803"/>
    <lineage>
        <taxon>Eukaryota</taxon>
        <taxon>Metazoa</taxon>
        <taxon>Ecdysozoa</taxon>
        <taxon>Arthropoda</taxon>
        <taxon>Crustacea</taxon>
        <taxon>Multicrustacea</taxon>
        <taxon>Malacostraca</taxon>
        <taxon>Eumalacostraca</taxon>
        <taxon>Peracarida</taxon>
        <taxon>Isopoda</taxon>
        <taxon>Oniscidea</taxon>
        <taxon>Crinocheta</taxon>
        <taxon>Armadillidiidae</taxon>
        <taxon>Armadillidium</taxon>
    </lineage>
</organism>
<protein>
    <submittedName>
        <fullName evidence="11">Vesicle transport through interaction with t-SNAREs-like protein 1B</fullName>
    </submittedName>
</protein>
<dbReference type="GO" id="GO:0006891">
    <property type="term" value="P:intra-Golgi vesicle-mediated transport"/>
    <property type="evidence" value="ECO:0007669"/>
    <property type="project" value="TreeGrafter"/>
</dbReference>
<evidence type="ECO:0000313" key="12">
    <source>
        <dbReference type="Proteomes" id="UP000326759"/>
    </source>
</evidence>
<dbReference type="GO" id="GO:0048280">
    <property type="term" value="P:vesicle fusion with Golgi apparatus"/>
    <property type="evidence" value="ECO:0007669"/>
    <property type="project" value="TreeGrafter"/>
</dbReference>
<dbReference type="CDD" id="cd15890">
    <property type="entry name" value="SNARE_Vti1b"/>
    <property type="match status" value="1"/>
</dbReference>
<reference evidence="11 12" key="1">
    <citation type="journal article" date="2019" name="PLoS Biol.">
        <title>Sex chromosomes control vertical transmission of feminizing Wolbachia symbionts in an isopod.</title>
        <authorList>
            <person name="Becking T."/>
            <person name="Chebbi M.A."/>
            <person name="Giraud I."/>
            <person name="Moumen B."/>
            <person name="Laverre T."/>
            <person name="Caubet Y."/>
            <person name="Peccoud J."/>
            <person name="Gilbert C."/>
            <person name="Cordaux R."/>
        </authorList>
    </citation>
    <scope>NUCLEOTIDE SEQUENCE [LARGE SCALE GENOMIC DNA]</scope>
    <source>
        <strain evidence="11">ANa2</strain>
        <tissue evidence="11">Whole body excluding digestive tract and cuticle</tissue>
    </source>
</reference>
<evidence type="ECO:0000256" key="2">
    <source>
        <dbReference type="ARBA" id="ARBA00006108"/>
    </source>
</evidence>
<proteinExistence type="inferred from homology"/>